<dbReference type="GeneID" id="96294391"/>
<dbReference type="RefSeq" id="WP_161245489.1">
    <property type="nucleotide sequence ID" value="NZ_BMUU01000015.1"/>
</dbReference>
<accession>A0ABQ3AR01</accession>
<sequence>MTVHGMPQGYEDSVGAIRRRIRQSTEGPAGDLIRAAEILVQMARRSDISANPA</sequence>
<proteinExistence type="predicted"/>
<keyword evidence="2" id="KW-1185">Reference proteome</keyword>
<evidence type="ECO:0008006" key="3">
    <source>
        <dbReference type="Google" id="ProtNLM"/>
    </source>
</evidence>
<reference evidence="2" key="1">
    <citation type="journal article" date="2019" name="Int. J. Syst. Evol. Microbiol.">
        <title>The Global Catalogue of Microorganisms (GCM) 10K type strain sequencing project: providing services to taxonomists for standard genome sequencing and annotation.</title>
        <authorList>
            <consortium name="The Broad Institute Genomics Platform"/>
            <consortium name="The Broad Institute Genome Sequencing Center for Infectious Disease"/>
            <person name="Wu L."/>
            <person name="Ma J."/>
        </authorList>
    </citation>
    <scope>NUCLEOTIDE SEQUENCE [LARGE SCALE GENOMIC DNA]</scope>
    <source>
        <strain evidence="2">JCM 4594</strain>
    </source>
</reference>
<organism evidence="1 2">
    <name type="scientific">Streptomyces xanthochromogenes</name>
    <dbReference type="NCBI Taxonomy" id="67384"/>
    <lineage>
        <taxon>Bacteria</taxon>
        <taxon>Bacillati</taxon>
        <taxon>Actinomycetota</taxon>
        <taxon>Actinomycetes</taxon>
        <taxon>Kitasatosporales</taxon>
        <taxon>Streptomycetaceae</taxon>
        <taxon>Streptomyces</taxon>
    </lineage>
</organism>
<comment type="caution">
    <text evidence="1">The sequence shown here is derived from an EMBL/GenBank/DDBJ whole genome shotgun (WGS) entry which is preliminary data.</text>
</comment>
<dbReference type="Proteomes" id="UP000600946">
    <property type="component" value="Unassembled WGS sequence"/>
</dbReference>
<name>A0ABQ3AR01_9ACTN</name>
<evidence type="ECO:0000313" key="2">
    <source>
        <dbReference type="Proteomes" id="UP000600946"/>
    </source>
</evidence>
<gene>
    <name evidence="1" type="ORF">GCM10010326_64980</name>
</gene>
<protein>
    <recommendedName>
        <fullName evidence="3">ANTAR domain-containing protein</fullName>
    </recommendedName>
</protein>
<evidence type="ECO:0000313" key="1">
    <source>
        <dbReference type="EMBL" id="GGY61198.1"/>
    </source>
</evidence>
<dbReference type="EMBL" id="BMUU01000015">
    <property type="protein sequence ID" value="GGY61198.1"/>
    <property type="molecule type" value="Genomic_DNA"/>
</dbReference>